<organism evidence="1 2">
    <name type="scientific">Streptococcus macedonicus</name>
    <name type="common">Streptococcus gallolyticus macedonicus</name>
    <dbReference type="NCBI Taxonomy" id="59310"/>
    <lineage>
        <taxon>Bacteria</taxon>
        <taxon>Bacillati</taxon>
        <taxon>Bacillota</taxon>
        <taxon>Bacilli</taxon>
        <taxon>Lactobacillales</taxon>
        <taxon>Streptococcaceae</taxon>
        <taxon>Streptococcus</taxon>
    </lineage>
</organism>
<evidence type="ECO:0008006" key="3">
    <source>
        <dbReference type="Google" id="ProtNLM"/>
    </source>
</evidence>
<evidence type="ECO:0000313" key="1">
    <source>
        <dbReference type="EMBL" id="PLA54967.1"/>
    </source>
</evidence>
<dbReference type="Proteomes" id="UP000235073">
    <property type="component" value="Unassembled WGS sequence"/>
</dbReference>
<name>A0A2I1YJ99_STRMC</name>
<reference evidence="1 2" key="1">
    <citation type="submission" date="2017-12" db="EMBL/GenBank/DDBJ databases">
        <title>Phylogenetic diversity of female urinary microbiome.</title>
        <authorList>
            <person name="Thomas-White K."/>
            <person name="Wolfe A.J."/>
        </authorList>
    </citation>
    <scope>NUCLEOTIDE SEQUENCE [LARGE SCALE GENOMIC DNA]</scope>
    <source>
        <strain evidence="1 2">UMB0733</strain>
    </source>
</reference>
<proteinExistence type="predicted"/>
<accession>A0A2I1YJ99</accession>
<dbReference type="AlphaFoldDB" id="A0A2I1YJ99"/>
<evidence type="ECO:0000313" key="2">
    <source>
        <dbReference type="Proteomes" id="UP000235073"/>
    </source>
</evidence>
<protein>
    <recommendedName>
        <fullName evidence="3">Nucleoside 2-deoxyribosyltransferase</fullName>
    </recommendedName>
</protein>
<dbReference type="EMBL" id="PKIB01000001">
    <property type="protein sequence ID" value="PLA54967.1"/>
    <property type="molecule type" value="Genomic_DNA"/>
</dbReference>
<dbReference type="RefSeq" id="WP_101774210.1">
    <property type="nucleotide sequence ID" value="NZ_PKIB01000001.1"/>
</dbReference>
<gene>
    <name evidence="1" type="ORF">CYK21_02465</name>
</gene>
<comment type="caution">
    <text evidence="1">The sequence shown here is derived from an EMBL/GenBank/DDBJ whole genome shotgun (WGS) entry which is preliminary data.</text>
</comment>
<sequence>MGIYQSRGTLYSSADIPEQKIKVFISSIYGVKKYDKVRADLKSAIESTQLADVYVFESNGASTLSAGSHYAWALEDSDICIFLIDNADGIKPGVQTEIDTVKKHNIKSLYYFCDETQKEKTPLEQSLMP</sequence>